<reference evidence="2" key="1">
    <citation type="submission" date="2019-06" db="EMBL/GenBank/DDBJ databases">
        <authorList>
            <person name="Zheng W."/>
        </authorList>
    </citation>
    <scope>NUCLEOTIDE SEQUENCE</scope>
    <source>
        <strain evidence="2">QDHG01</strain>
    </source>
</reference>
<dbReference type="EMBL" id="RRYP01016732">
    <property type="protein sequence ID" value="TNV74662.1"/>
    <property type="molecule type" value="Genomic_DNA"/>
</dbReference>
<dbReference type="AlphaFoldDB" id="A0A8J8NG32"/>
<gene>
    <name evidence="2" type="ORF">FGO68_gene17406</name>
</gene>
<feature type="region of interest" description="Disordered" evidence="1">
    <location>
        <begin position="1"/>
        <end position="30"/>
    </location>
</feature>
<accession>A0A8J8NG32</accession>
<evidence type="ECO:0000313" key="3">
    <source>
        <dbReference type="Proteomes" id="UP000785679"/>
    </source>
</evidence>
<evidence type="ECO:0000256" key="1">
    <source>
        <dbReference type="SAM" id="MobiDB-lite"/>
    </source>
</evidence>
<sequence>MGNSSEKSTKGSNDNKQPEKQQSQKLKETQSTPQSFKCFFDKYCQNSQLDISQIPNIDSSLSQALKTFANSLFNTNNLTLQQYLELSEILTQAPSYQSKLLPKMRPIEIQCRLMGYSENDTIPNEECSKLLFVLFQMILCGDASKFLMNRIYGINNCIFRGQFGIVLTSRVCLQQNQHINAHSE</sequence>
<keyword evidence="3" id="KW-1185">Reference proteome</keyword>
<evidence type="ECO:0000313" key="2">
    <source>
        <dbReference type="EMBL" id="TNV74662.1"/>
    </source>
</evidence>
<comment type="caution">
    <text evidence="2">The sequence shown here is derived from an EMBL/GenBank/DDBJ whole genome shotgun (WGS) entry which is preliminary data.</text>
</comment>
<protein>
    <submittedName>
        <fullName evidence="2">Uncharacterized protein</fullName>
    </submittedName>
</protein>
<proteinExistence type="predicted"/>
<name>A0A8J8NG32_HALGN</name>
<dbReference type="Proteomes" id="UP000785679">
    <property type="component" value="Unassembled WGS sequence"/>
</dbReference>
<organism evidence="2 3">
    <name type="scientific">Halteria grandinella</name>
    <dbReference type="NCBI Taxonomy" id="5974"/>
    <lineage>
        <taxon>Eukaryota</taxon>
        <taxon>Sar</taxon>
        <taxon>Alveolata</taxon>
        <taxon>Ciliophora</taxon>
        <taxon>Intramacronucleata</taxon>
        <taxon>Spirotrichea</taxon>
        <taxon>Stichotrichia</taxon>
        <taxon>Sporadotrichida</taxon>
        <taxon>Halteriidae</taxon>
        <taxon>Halteria</taxon>
    </lineage>
</organism>